<evidence type="ECO:0000313" key="3">
    <source>
        <dbReference type="EMBL" id="MEE4545740.1"/>
    </source>
</evidence>
<keyword evidence="2" id="KW-0472">Membrane</keyword>
<gene>
    <name evidence="3" type="ORF">V2S66_27695</name>
</gene>
<evidence type="ECO:0000313" key="4">
    <source>
        <dbReference type="Proteomes" id="UP001344658"/>
    </source>
</evidence>
<keyword evidence="4" id="KW-1185">Reference proteome</keyword>
<dbReference type="Proteomes" id="UP001344658">
    <property type="component" value="Unassembled WGS sequence"/>
</dbReference>
<evidence type="ECO:0000256" key="2">
    <source>
        <dbReference type="SAM" id="Phobius"/>
    </source>
</evidence>
<protein>
    <submittedName>
        <fullName evidence="3">Uncharacterized protein</fullName>
    </submittedName>
</protein>
<feature type="compositionally biased region" description="Pro residues" evidence="1">
    <location>
        <begin position="1"/>
        <end position="12"/>
    </location>
</feature>
<feature type="compositionally biased region" description="Low complexity" evidence="1">
    <location>
        <begin position="13"/>
        <end position="33"/>
    </location>
</feature>
<organism evidence="3 4">
    <name type="scientific">Actinacidiphila polyblastidii</name>
    <dbReference type="NCBI Taxonomy" id="3110430"/>
    <lineage>
        <taxon>Bacteria</taxon>
        <taxon>Bacillati</taxon>
        <taxon>Actinomycetota</taxon>
        <taxon>Actinomycetes</taxon>
        <taxon>Kitasatosporales</taxon>
        <taxon>Streptomycetaceae</taxon>
        <taxon>Actinacidiphila</taxon>
    </lineage>
</organism>
<feature type="transmembrane region" description="Helical" evidence="2">
    <location>
        <begin position="59"/>
        <end position="77"/>
    </location>
</feature>
<comment type="caution">
    <text evidence="3">The sequence shown here is derived from an EMBL/GenBank/DDBJ whole genome shotgun (WGS) entry which is preliminary data.</text>
</comment>
<dbReference type="RefSeq" id="WP_330799438.1">
    <property type="nucleotide sequence ID" value="NZ_JAZEWV010000033.1"/>
</dbReference>
<proteinExistence type="predicted"/>
<keyword evidence="2" id="KW-1133">Transmembrane helix</keyword>
<sequence>MTHPAPPTPEAAPAPDTAPALDTAADAPESAATPPLPELPPVPPAPRGPRRGLRAAGRWTAAVLVFAVLGGATAYAVTRPERTRLPGLATPGDGRWTYPPLALPKLPAGRPRPLDATKNPGGHHYVDVRSLLLTPPETARTDPAVPGPAGWLPTADFLRLYDDMDAYLTGAQTDELREQGLRHIAARSWTMPDGTRTDVYLLQFTTAGFAGLYAPGTQAARIKAAAEADDDKAFAAGTSVPPAISVSGHAERPPFGATAARYAWIYAGDTIALVVQARKGSVAEAPFVQTVRLQAQMLG</sequence>
<name>A0ABU7PIY0_9ACTN</name>
<evidence type="ECO:0000256" key="1">
    <source>
        <dbReference type="SAM" id="MobiDB-lite"/>
    </source>
</evidence>
<feature type="region of interest" description="Disordered" evidence="1">
    <location>
        <begin position="1"/>
        <end position="53"/>
    </location>
</feature>
<dbReference type="EMBL" id="JAZEWV010000033">
    <property type="protein sequence ID" value="MEE4545740.1"/>
    <property type="molecule type" value="Genomic_DNA"/>
</dbReference>
<accession>A0ABU7PIY0</accession>
<feature type="compositionally biased region" description="Pro residues" evidence="1">
    <location>
        <begin position="34"/>
        <end position="47"/>
    </location>
</feature>
<reference evidence="3 4" key="1">
    <citation type="submission" date="2023-12" db="EMBL/GenBank/DDBJ databases">
        <title>Streptomyces sp. V4-01.</title>
        <authorList>
            <person name="Somphong A."/>
            <person name="Phongsopitanun W."/>
        </authorList>
    </citation>
    <scope>NUCLEOTIDE SEQUENCE [LARGE SCALE GENOMIC DNA]</scope>
    <source>
        <strain evidence="3 4">V4-01</strain>
    </source>
</reference>
<keyword evidence="2" id="KW-0812">Transmembrane</keyword>